<dbReference type="Pfam" id="PF08150">
    <property type="entry name" value="FerB"/>
    <property type="match status" value="1"/>
</dbReference>
<keyword evidence="4" id="KW-0677">Repeat</keyword>
<dbReference type="Pfam" id="PF00168">
    <property type="entry name" value="C2"/>
    <property type="match status" value="4"/>
</dbReference>
<feature type="non-terminal residue" evidence="11">
    <location>
        <position position="1"/>
    </location>
</feature>
<feature type="region of interest" description="Disordered" evidence="8">
    <location>
        <begin position="1698"/>
        <end position="1718"/>
    </location>
</feature>
<dbReference type="InterPro" id="IPR000008">
    <property type="entry name" value="C2_dom"/>
</dbReference>
<dbReference type="SUPFAM" id="SSF49562">
    <property type="entry name" value="C2 domain (Calcium/lipid-binding domain, CaLB)"/>
    <property type="match status" value="6"/>
</dbReference>
<dbReference type="InterPro" id="IPR012968">
    <property type="entry name" value="FerIin_dom"/>
</dbReference>
<dbReference type="SMART" id="SM01202">
    <property type="entry name" value="FerI"/>
    <property type="match status" value="1"/>
</dbReference>
<dbReference type="PANTHER" id="PTHR12546">
    <property type="entry name" value="FER-1-LIKE"/>
    <property type="match status" value="1"/>
</dbReference>
<reference evidence="11 12" key="1">
    <citation type="submission" date="2016-03" db="EMBL/GenBank/DDBJ databases">
        <title>Cyphomyrmex costatus WGS genome.</title>
        <authorList>
            <person name="Nygaard S."/>
            <person name="Hu H."/>
            <person name="Boomsma J."/>
            <person name="Zhang G."/>
        </authorList>
    </citation>
    <scope>NUCLEOTIDE SEQUENCE [LARGE SCALE GENOMIC DNA]</scope>
    <source>
        <strain evidence="11">MS0001</strain>
        <tissue evidence="11">Whole body</tissue>
    </source>
</reference>
<dbReference type="InterPro" id="IPR037723">
    <property type="entry name" value="C2D_Ferlin"/>
</dbReference>
<dbReference type="Proteomes" id="UP000078542">
    <property type="component" value="Unassembled WGS sequence"/>
</dbReference>
<feature type="transmembrane region" description="Helical" evidence="9">
    <location>
        <begin position="1741"/>
        <end position="1763"/>
    </location>
</feature>
<feature type="domain" description="C2" evidence="10">
    <location>
        <begin position="256"/>
        <end position="381"/>
    </location>
</feature>
<dbReference type="GO" id="GO:0046872">
    <property type="term" value="F:metal ion binding"/>
    <property type="evidence" value="ECO:0007669"/>
    <property type="project" value="UniProtKB-KW"/>
</dbReference>
<feature type="domain" description="C2" evidence="10">
    <location>
        <begin position="1497"/>
        <end position="1643"/>
    </location>
</feature>
<dbReference type="CDD" id="cd08374">
    <property type="entry name" value="C2F_Ferlin"/>
    <property type="match status" value="1"/>
</dbReference>
<sequence>LYLPTSGGILELPQKVDQFSVICTRWLVGCTRRREVRMAVRRKRKEKVELKKGRDSHRGETHGSLFLREKEDSERTEKERKMAARGYPALSTRDFVVNNASSWRRTRRPKFSIYQVCITILEARHLPQNANPLVVVKVGNRKRRTVVRERTDNPIYNEYFVFDFTCSLDNLLNTRITIAVYLRNFVRRLKFHGNTTFEVATVWEQPDRQYYHKWAVLTDPKDLMAGPKGYVKCNITVNVKDEKVKVHPEILDEDDIEGNLLLPIGGERLPFRQRARYVFIVYRADGLPDMSSLCRKTDFENINPYVQISFAGMKGTTSEAWQTYCPKFYEAIIFKEMFPILCHRVRITIKHRIDSYRTCTVAVHVLDTTKISNSGEYGFLPTYGPSFIHFYGSGSLEKNGCSGKCLTAMPLYRGRVLLSLKTEMDDPDASPGIGVETVPTFPIIEKNLWSTEEYLLVGVLYDVCLIDRSRFGSKLISFELSLGNAGNHQFPHSQCIENNDNQSAEIELLKKRLNFESQSAPRTTGTLDGKYNYLPLGSRKPCLYVRSWWPNLEWRMNNNNNLRYISSFLETRLEKLEALMTVENPVAFEAYNETISTLKAHCVRYLDALDISRYEIKGGTTKLDRHRASLCRRYVEEILKRIKINGELPNNNYMKIAMIHAYHYLKKFRNLYDDPQHSLPDVFVWMIAGSKRIAYSRLPAEQIVYSEEATEMGEKCGRRINLFPRNPDDESEPVEYSACKIEAFLWLGNARYAAACWSSIPPGYEIDHGRNVDTFPKYIEYNQFSTFQLRAHIFQGRFDPGMDASGLLDSFIRVVFQGYTASTRVIRQSLDPFWDQTLIFPPIILHGSKEYTKFLPPEVVLQVFQQDLCSTREFCGRCITVPLVKLATETYSPPDFPPKLEWYKFQPQKDCTGSVLAAFELIEIENKEISDVPMDVSVEDEIYSIPPDIRPKMTSYRLEVIFWGVRDMRKIKYIPVRRPRIIVECAGVHIKSEVIKNAKQFSNFTEPHIMIELEMPELDIYYPSITIKAYDSRGFGCFKYAGICIIPNIHVFLEQLITEEDYDMQIYESKFMQKFQLAKRHTAIVLPLPIDYSPSKEESKGLIAYKRMAATDVRSKLRRLLVIIKRILKFKFFTKRKKVEIYKDSDDETLDWWSKYFASLQEERNRELGITTAFRRKPVATFKLELECLDIYSTELETQPQFEGFQDRLRTFELWRGRKGENPEYAGDNYAGKFKGHISIYQWPHPDNLPCKTRSGRDAANGLCNDYPPQEPVKLLIRLYVVKGINLQPKDPLSGKSDPYLCVKLGKNSISDRKNYIPNQLNPTFGRVFEMEASFPQDYMLEIQVWDFDATTADDLIGVTRIDIENRFYSRHRAHCGIANAYSTAGYNAWRDREKPAQILELLCRKNNLPSPEYGEHEIKIGKQSFSFHAVIERESEVDREECMALSVLHHWQDFPICGCALVPEHVERRPLFNVKRPGLEQGKLEMWIDMFRIEQLPPKPAVNIARPIPEEYEIRVIVWNTEDVPLTESQFLTGEKCSDIYVKGWIQYEDYQKTDIHYNSLTGEGNFNWRFVFHVTYSKGENVMIVRRRMSVFAKNEIEEKLPCKLHLQVWDSDHFSSDDFLGELILDLSRMPRGSSNSKNCTLKLLEPQLPAINLFKVTRTRAWWPFVRDIDSGRYIQAGKIELEISVLKAIDADDQPAGKGRDSPQNLPPPRRPDTSFSWFRNPWRACCFVVCRYYKWRILCCFTCTLLVLLVACGIYAFPGYFVKRLLGA</sequence>
<keyword evidence="12" id="KW-1185">Reference proteome</keyword>
<dbReference type="InterPro" id="IPR012561">
    <property type="entry name" value="Ferlin_B-domain"/>
</dbReference>
<dbReference type="GO" id="GO:0007009">
    <property type="term" value="P:plasma membrane organization"/>
    <property type="evidence" value="ECO:0007669"/>
    <property type="project" value="TreeGrafter"/>
</dbReference>
<evidence type="ECO:0000256" key="9">
    <source>
        <dbReference type="SAM" id="Phobius"/>
    </source>
</evidence>
<dbReference type="InterPro" id="IPR037725">
    <property type="entry name" value="C2F_Ferlin"/>
</dbReference>
<dbReference type="Pfam" id="PF22901">
    <property type="entry name" value="dsrm_Ferlin"/>
    <property type="match status" value="1"/>
</dbReference>
<keyword evidence="6 9" id="KW-1133">Transmembrane helix</keyword>
<dbReference type="CDD" id="cd04017">
    <property type="entry name" value="C2D_Ferlin"/>
    <property type="match status" value="1"/>
</dbReference>
<keyword evidence="2 9" id="KW-0812">Transmembrane</keyword>
<keyword evidence="7 9" id="KW-0472">Membrane</keyword>
<accession>A0A195CCC4</accession>
<dbReference type="GO" id="GO:0016020">
    <property type="term" value="C:membrane"/>
    <property type="evidence" value="ECO:0007669"/>
    <property type="project" value="UniProtKB-SubCell"/>
</dbReference>
<dbReference type="EMBL" id="KQ977957">
    <property type="protein sequence ID" value="KYM98462.1"/>
    <property type="molecule type" value="Genomic_DNA"/>
</dbReference>
<dbReference type="InterPro" id="IPR055072">
    <property type="entry name" value="Ferlin_DSRM"/>
</dbReference>
<dbReference type="SMART" id="SM00239">
    <property type="entry name" value="C2"/>
    <property type="match status" value="5"/>
</dbReference>
<keyword evidence="3" id="KW-0479">Metal-binding</keyword>
<feature type="domain" description="C2" evidence="10">
    <location>
        <begin position="771"/>
        <end position="903"/>
    </location>
</feature>
<dbReference type="CDD" id="cd04037">
    <property type="entry name" value="C2E_Ferlin"/>
    <property type="match status" value="1"/>
</dbReference>
<dbReference type="SMART" id="SM01201">
    <property type="entry name" value="FerB"/>
    <property type="match status" value="1"/>
</dbReference>
<protein>
    <submittedName>
        <fullName evidence="11">Otoferlin</fullName>
    </submittedName>
</protein>
<feature type="domain" description="C2" evidence="10">
    <location>
        <begin position="1257"/>
        <end position="1377"/>
    </location>
</feature>
<feature type="domain" description="C2" evidence="10">
    <location>
        <begin position="97"/>
        <end position="215"/>
    </location>
</feature>
<evidence type="ECO:0000256" key="6">
    <source>
        <dbReference type="ARBA" id="ARBA00022989"/>
    </source>
</evidence>
<evidence type="ECO:0000256" key="3">
    <source>
        <dbReference type="ARBA" id="ARBA00022723"/>
    </source>
</evidence>
<evidence type="ECO:0000256" key="5">
    <source>
        <dbReference type="ARBA" id="ARBA00022837"/>
    </source>
</evidence>
<name>A0A195CCC4_9HYME</name>
<dbReference type="Pfam" id="PF08151">
    <property type="entry name" value="FerI"/>
    <property type="match status" value="1"/>
</dbReference>
<organism evidence="11 12">
    <name type="scientific">Cyphomyrmex costatus</name>
    <dbReference type="NCBI Taxonomy" id="456900"/>
    <lineage>
        <taxon>Eukaryota</taxon>
        <taxon>Metazoa</taxon>
        <taxon>Ecdysozoa</taxon>
        <taxon>Arthropoda</taxon>
        <taxon>Hexapoda</taxon>
        <taxon>Insecta</taxon>
        <taxon>Pterygota</taxon>
        <taxon>Neoptera</taxon>
        <taxon>Endopterygota</taxon>
        <taxon>Hymenoptera</taxon>
        <taxon>Apocrita</taxon>
        <taxon>Aculeata</taxon>
        <taxon>Formicoidea</taxon>
        <taxon>Formicidae</taxon>
        <taxon>Myrmicinae</taxon>
        <taxon>Cyphomyrmex</taxon>
    </lineage>
</organism>
<evidence type="ECO:0000313" key="11">
    <source>
        <dbReference type="EMBL" id="KYM98462.1"/>
    </source>
</evidence>
<gene>
    <name evidence="11" type="ORF">ALC62_10818</name>
</gene>
<dbReference type="STRING" id="456900.A0A195CCC4"/>
<evidence type="ECO:0000313" key="12">
    <source>
        <dbReference type="Proteomes" id="UP000078542"/>
    </source>
</evidence>
<evidence type="ECO:0000256" key="7">
    <source>
        <dbReference type="ARBA" id="ARBA00023136"/>
    </source>
</evidence>
<dbReference type="InterPro" id="IPR035892">
    <property type="entry name" value="C2_domain_sf"/>
</dbReference>
<dbReference type="PANTHER" id="PTHR12546:SF60">
    <property type="entry name" value="MISFIRE, ISOFORM F"/>
    <property type="match status" value="1"/>
</dbReference>
<dbReference type="InterPro" id="IPR032362">
    <property type="entry name" value="Ferlin_C"/>
</dbReference>
<comment type="subcellular location">
    <subcellularLocation>
        <location evidence="1">Membrane</location>
        <topology evidence="1">Single-pass membrane protein</topology>
    </subcellularLocation>
</comment>
<dbReference type="InterPro" id="IPR037724">
    <property type="entry name" value="C2E_Ferlin"/>
</dbReference>
<dbReference type="InterPro" id="IPR037721">
    <property type="entry name" value="Ferlin"/>
</dbReference>
<evidence type="ECO:0000259" key="10">
    <source>
        <dbReference type="PROSITE" id="PS50004"/>
    </source>
</evidence>
<evidence type="ECO:0000256" key="8">
    <source>
        <dbReference type="SAM" id="MobiDB-lite"/>
    </source>
</evidence>
<dbReference type="Gene3D" id="2.60.40.150">
    <property type="entry name" value="C2 domain"/>
    <property type="match status" value="5"/>
</dbReference>
<dbReference type="Pfam" id="PF16165">
    <property type="entry name" value="Ferlin_C"/>
    <property type="match status" value="1"/>
</dbReference>
<proteinExistence type="predicted"/>
<evidence type="ECO:0000256" key="2">
    <source>
        <dbReference type="ARBA" id="ARBA00022692"/>
    </source>
</evidence>
<evidence type="ECO:0000256" key="4">
    <source>
        <dbReference type="ARBA" id="ARBA00022737"/>
    </source>
</evidence>
<keyword evidence="5" id="KW-0106">Calcium</keyword>
<dbReference type="PROSITE" id="PS50004">
    <property type="entry name" value="C2"/>
    <property type="match status" value="5"/>
</dbReference>
<feature type="region of interest" description="Disordered" evidence="8">
    <location>
        <begin position="47"/>
        <end position="78"/>
    </location>
</feature>
<evidence type="ECO:0000256" key="1">
    <source>
        <dbReference type="ARBA" id="ARBA00004167"/>
    </source>
</evidence>